<reference evidence="1 2" key="1">
    <citation type="submission" date="2019-03" db="EMBL/GenBank/DDBJ databases">
        <title>Genomic Encyclopedia of Type Strains, Phase III (KMG-III): the genomes of soil and plant-associated and newly described type strains.</title>
        <authorList>
            <person name="Whitman W."/>
        </authorList>
    </citation>
    <scope>NUCLEOTIDE SEQUENCE [LARGE SCALE GENOMIC DNA]</scope>
    <source>
        <strain evidence="1 2">CGMCC 1.12802</strain>
    </source>
</reference>
<proteinExistence type="predicted"/>
<name>A0A4R8IJH3_9FLAO</name>
<gene>
    <name evidence="1" type="ORF">B0I22_0919</name>
</gene>
<dbReference type="RefSeq" id="WP_133943413.1">
    <property type="nucleotide sequence ID" value="NZ_SOEO01000001.1"/>
</dbReference>
<dbReference type="EMBL" id="SOEO01000001">
    <property type="protein sequence ID" value="TDX86769.1"/>
    <property type="molecule type" value="Genomic_DNA"/>
</dbReference>
<organism evidence="1 2">
    <name type="scientific">Epilithonimonas xixisoli</name>
    <dbReference type="NCBI Taxonomy" id="1476462"/>
    <lineage>
        <taxon>Bacteria</taxon>
        <taxon>Pseudomonadati</taxon>
        <taxon>Bacteroidota</taxon>
        <taxon>Flavobacteriia</taxon>
        <taxon>Flavobacteriales</taxon>
        <taxon>Weeksellaceae</taxon>
        <taxon>Chryseobacterium group</taxon>
        <taxon>Epilithonimonas</taxon>
    </lineage>
</organism>
<sequence length="245" mass="29137">MDILKNIYQHPSLSENKLRVIFNNFKNVAIVFLLIISVKGNSQINTKYIEIRNSWDSCFVEIENKTNKNLILFLNLRKSEYKISSKKLQIIDDFYAPYSQINTSNYNDCMKISETKIKYIQNKYNLSHDDAVNFLFKINSVVVIPKNKKRIIGFKMFNYFEYEKNHFPDDEYFLSTKIRFKNPIFKFPKQYLDSLSKKHQIIDEINLPITKIDINKFYSKINIDSIIENSNVSSDENCNLVFKRK</sequence>
<dbReference type="OrthoDB" id="9822904at2"/>
<evidence type="ECO:0000313" key="1">
    <source>
        <dbReference type="EMBL" id="TDX86769.1"/>
    </source>
</evidence>
<keyword evidence="2" id="KW-1185">Reference proteome</keyword>
<accession>A0A4R8IJH3</accession>
<protein>
    <submittedName>
        <fullName evidence="1">Uncharacterized protein</fullName>
    </submittedName>
</protein>
<evidence type="ECO:0000313" key="2">
    <source>
        <dbReference type="Proteomes" id="UP000295313"/>
    </source>
</evidence>
<comment type="caution">
    <text evidence="1">The sequence shown here is derived from an EMBL/GenBank/DDBJ whole genome shotgun (WGS) entry which is preliminary data.</text>
</comment>
<dbReference type="Proteomes" id="UP000295313">
    <property type="component" value="Unassembled WGS sequence"/>
</dbReference>
<dbReference type="AlphaFoldDB" id="A0A4R8IJH3"/>